<protein>
    <submittedName>
        <fullName evidence="1">Phage minor tail protein L</fullName>
    </submittedName>
</protein>
<dbReference type="Proteomes" id="UP000188541">
    <property type="component" value="Unassembled WGS sequence"/>
</dbReference>
<dbReference type="OrthoDB" id="5673400at2"/>
<gene>
    <name evidence="1" type="ORF">BKK55_07030</name>
</gene>
<organism evidence="1 2">
    <name type="scientific">Rodentibacter genomosp. 2</name>
    <dbReference type="NCBI Taxonomy" id="1908266"/>
    <lineage>
        <taxon>Bacteria</taxon>
        <taxon>Pseudomonadati</taxon>
        <taxon>Pseudomonadota</taxon>
        <taxon>Gammaproteobacteria</taxon>
        <taxon>Pasteurellales</taxon>
        <taxon>Pasteurellaceae</taxon>
        <taxon>Rodentibacter</taxon>
    </lineage>
</organism>
<proteinExistence type="predicted"/>
<dbReference type="Pfam" id="PF05100">
    <property type="entry name" value="Phage_tail_L"/>
    <property type="match status" value="1"/>
</dbReference>
<dbReference type="GO" id="GO:0046718">
    <property type="term" value="P:symbiont entry into host cell"/>
    <property type="evidence" value="ECO:0007669"/>
    <property type="project" value="InterPro"/>
</dbReference>
<dbReference type="NCBIfam" id="TIGR01600">
    <property type="entry name" value="phage_tail_L"/>
    <property type="match status" value="1"/>
</dbReference>
<evidence type="ECO:0000313" key="2">
    <source>
        <dbReference type="Proteomes" id="UP000188541"/>
    </source>
</evidence>
<dbReference type="InterPro" id="IPR006487">
    <property type="entry name" value="Phage_lambda_L"/>
</dbReference>
<comment type="caution">
    <text evidence="1">The sequence shown here is derived from an EMBL/GenBank/DDBJ whole genome shotgun (WGS) entry which is preliminary data.</text>
</comment>
<evidence type="ECO:0000313" key="1">
    <source>
        <dbReference type="EMBL" id="OOF55758.1"/>
    </source>
</evidence>
<dbReference type="EMBL" id="MLHO01000034">
    <property type="protein sequence ID" value="OOF55758.1"/>
    <property type="molecule type" value="Genomic_DNA"/>
</dbReference>
<dbReference type="STRING" id="1908266.BKK55_07030"/>
<sequence length="237" mass="26351">MPNLISNQFKLDLAKLEQNALIELFEVDLRGLKDADGINGELYRFYAGKNELSQPIVWQGKTYDPFGVKTEGFEMSGQGPSNRPTLTLANINGFLTALCNRFDQCLGAIVRRRLVYMHYLDAVNFTNGNKQADPTQEALSYFVIEQLSSLKRDIAQFTLALPSETDNALIGARMITTTCCWVYRGVECGYSGPAVADEKDQPTIDQKRDKCSGLLTGCKLRNNTHNYGGFVSVNKLG</sequence>
<accession>A0A1V3JGM2</accession>
<keyword evidence="2" id="KW-1185">Reference proteome</keyword>
<name>A0A1V3JGM2_9PAST</name>
<dbReference type="AlphaFoldDB" id="A0A1V3JGM2"/>
<dbReference type="GO" id="GO:0030430">
    <property type="term" value="C:host cell cytoplasm"/>
    <property type="evidence" value="ECO:0007669"/>
    <property type="project" value="InterPro"/>
</dbReference>
<dbReference type="RefSeq" id="WP_077551151.1">
    <property type="nucleotide sequence ID" value="NZ_MLHO01000034.1"/>
</dbReference>
<dbReference type="GO" id="GO:0051536">
    <property type="term" value="F:iron-sulfur cluster binding"/>
    <property type="evidence" value="ECO:0007669"/>
    <property type="project" value="InterPro"/>
</dbReference>
<reference evidence="1 2" key="1">
    <citation type="submission" date="2016-10" db="EMBL/GenBank/DDBJ databases">
        <title>Rodentibacter gen. nov. and new species.</title>
        <authorList>
            <person name="Christensen H."/>
        </authorList>
    </citation>
    <scope>NUCLEOTIDE SEQUENCE [LARGE SCALE GENOMIC DNA]</scope>
    <source>
        <strain evidence="1 2">1996246016</strain>
    </source>
</reference>